<feature type="compositionally biased region" description="Basic and acidic residues" evidence="1">
    <location>
        <begin position="24"/>
        <end position="36"/>
    </location>
</feature>
<organism evidence="2 3">
    <name type="scientific">Eucalyptus globulus</name>
    <name type="common">Tasmanian blue gum</name>
    <dbReference type="NCBI Taxonomy" id="34317"/>
    <lineage>
        <taxon>Eukaryota</taxon>
        <taxon>Viridiplantae</taxon>
        <taxon>Streptophyta</taxon>
        <taxon>Embryophyta</taxon>
        <taxon>Tracheophyta</taxon>
        <taxon>Spermatophyta</taxon>
        <taxon>Magnoliopsida</taxon>
        <taxon>eudicotyledons</taxon>
        <taxon>Gunneridae</taxon>
        <taxon>Pentapetalae</taxon>
        <taxon>rosids</taxon>
        <taxon>malvids</taxon>
        <taxon>Myrtales</taxon>
        <taxon>Myrtaceae</taxon>
        <taxon>Myrtoideae</taxon>
        <taxon>Eucalypteae</taxon>
        <taxon>Eucalyptus</taxon>
    </lineage>
</organism>
<sequence>MGLRCGSCVGALGSRASAGGALQGRREASGGCDEARHRRKGSVELGPGLLSSGTSDLQAEGLRVLDPDSAATLAEANGPSCRSQARRRRERRGSWTETGGYVGAGKAARL</sequence>
<gene>
    <name evidence="2" type="ORF">ACJRO7_036025</name>
</gene>
<evidence type="ECO:0000313" key="2">
    <source>
        <dbReference type="EMBL" id="KAL3723946.1"/>
    </source>
</evidence>
<evidence type="ECO:0000256" key="1">
    <source>
        <dbReference type="SAM" id="MobiDB-lite"/>
    </source>
</evidence>
<dbReference type="Proteomes" id="UP001634007">
    <property type="component" value="Unassembled WGS sequence"/>
</dbReference>
<comment type="caution">
    <text evidence="2">The sequence shown here is derived from an EMBL/GenBank/DDBJ whole genome shotgun (WGS) entry which is preliminary data.</text>
</comment>
<dbReference type="EMBL" id="JBJKBG010000009">
    <property type="protein sequence ID" value="KAL3723946.1"/>
    <property type="molecule type" value="Genomic_DNA"/>
</dbReference>
<keyword evidence="3" id="KW-1185">Reference proteome</keyword>
<feature type="region of interest" description="Disordered" evidence="1">
    <location>
        <begin position="71"/>
        <end position="110"/>
    </location>
</feature>
<name>A0ABD3J7W4_EUCGL</name>
<protein>
    <submittedName>
        <fullName evidence="2">Uncharacterized protein</fullName>
    </submittedName>
</protein>
<evidence type="ECO:0000313" key="3">
    <source>
        <dbReference type="Proteomes" id="UP001634007"/>
    </source>
</evidence>
<proteinExistence type="predicted"/>
<dbReference type="AlphaFoldDB" id="A0ABD3J7W4"/>
<accession>A0ABD3J7W4</accession>
<feature type="region of interest" description="Disordered" evidence="1">
    <location>
        <begin position="14"/>
        <end position="54"/>
    </location>
</feature>
<reference evidence="2 3" key="1">
    <citation type="submission" date="2024-11" db="EMBL/GenBank/DDBJ databases">
        <title>Chromosome-level genome assembly of Eucalyptus globulus Labill. provides insights into its genome evolution.</title>
        <authorList>
            <person name="Li X."/>
        </authorList>
    </citation>
    <scope>NUCLEOTIDE SEQUENCE [LARGE SCALE GENOMIC DNA]</scope>
    <source>
        <strain evidence="2">CL2024</strain>
        <tissue evidence="2">Fresh tender leaves</tissue>
    </source>
</reference>